<sequence>MEICVNKMITDVETGTQCLVLWVAPGNEYGYWYDLNSRSRKPIRFEMRAVVEGENHNLYEVSPYSTPTLGTADDTFTEKERIHRDRVWNMIQSAVENEPDIYDGRKRSSILKKVAEENDIKPNNLYALLDRYWRSGKTKNAFIPDFAKRGGKGKSRKTGEKKIGRPSLNTGTMGKVITDSDRKNFAAAIKKYYLSQKKISLKATYERLLQDFYTVQSEENPEKLKLLAPQEVPSFRQFQYWHSKSRDVVNEQKKRSGERAFELNSRRVLGKSDFGLMGPGAQFQIDATVGDVYLVSQFDRSNLIGRPVIYFVIDAFSRMVTGMSVGLEGPSWAGAMMAIANMAADKVTYCKQYDIEIKESEWPCHHIPSALLGDRGEMESKNADNLVNMLGIRIVNAPPYRADLKGIIEQHFHTINTNSVALLPGSVKPDMSKRGGHDYRLDAALDIRQFTQIIIKCVLYYNNHHYMEYFEKSEAMMRDQVKAIPIQLWHWGIRHCSGALRSYPEELVRLAVMPTAKATVTGKGIRFKGVFYSSDRAIRESWFEKARSGKSWQVSISYDPRDMTNVYIWNQGDKSYDVCSLLDWNGKNAGKCLDEIVYEQRKEKLLSQQLKVSETEAKVNLNAEIDSIVSQAKNMGKGLPSKSKKERISQIKENRRQERESMRMTESSVMMDTGNPAEDPQDHHQAAAEEEMSPTLRMIKRKLEERLRDE</sequence>
<dbReference type="GO" id="GO:0003676">
    <property type="term" value="F:nucleic acid binding"/>
    <property type="evidence" value="ECO:0007669"/>
    <property type="project" value="InterPro"/>
</dbReference>
<dbReference type="PROSITE" id="PS50994">
    <property type="entry name" value="INTEGRASE"/>
    <property type="match status" value="1"/>
</dbReference>
<name>A0A1M5UZB0_9FIRM</name>
<feature type="region of interest" description="Disordered" evidence="1">
    <location>
        <begin position="145"/>
        <end position="174"/>
    </location>
</feature>
<feature type="compositionally biased region" description="Basic and acidic residues" evidence="1">
    <location>
        <begin position="646"/>
        <end position="663"/>
    </location>
</feature>
<gene>
    <name evidence="3" type="ORF">SAMN02746098_01131</name>
</gene>
<dbReference type="InterPro" id="IPR012337">
    <property type="entry name" value="RNaseH-like_sf"/>
</dbReference>
<dbReference type="STRING" id="1121420.SAMN02746098_01131"/>
<feature type="compositionally biased region" description="Basic and acidic residues" evidence="1">
    <location>
        <begin position="701"/>
        <end position="710"/>
    </location>
</feature>
<evidence type="ECO:0000313" key="3">
    <source>
        <dbReference type="EMBL" id="SHH68260.1"/>
    </source>
</evidence>
<dbReference type="InterPro" id="IPR015378">
    <property type="entry name" value="Transposase-like_Mu_C"/>
</dbReference>
<dbReference type="Gene3D" id="3.30.420.10">
    <property type="entry name" value="Ribonuclease H-like superfamily/Ribonuclease H"/>
    <property type="match status" value="1"/>
</dbReference>
<dbReference type="Pfam" id="PF09299">
    <property type="entry name" value="Mu-transpos_C"/>
    <property type="match status" value="1"/>
</dbReference>
<accession>A0A1M5UZB0</accession>
<evidence type="ECO:0000256" key="1">
    <source>
        <dbReference type="SAM" id="MobiDB-lite"/>
    </source>
</evidence>
<protein>
    <submittedName>
        <fullName evidence="3">Mu transposase, C-terminal</fullName>
    </submittedName>
</protein>
<feature type="region of interest" description="Disordered" evidence="1">
    <location>
        <begin position="634"/>
        <end position="710"/>
    </location>
</feature>
<evidence type="ECO:0000259" key="2">
    <source>
        <dbReference type="PROSITE" id="PS50994"/>
    </source>
</evidence>
<organism evidence="3 4">
    <name type="scientific">Desulfosporosinus lacus DSM 15449</name>
    <dbReference type="NCBI Taxonomy" id="1121420"/>
    <lineage>
        <taxon>Bacteria</taxon>
        <taxon>Bacillati</taxon>
        <taxon>Bacillota</taxon>
        <taxon>Clostridia</taxon>
        <taxon>Eubacteriales</taxon>
        <taxon>Desulfitobacteriaceae</taxon>
        <taxon>Desulfosporosinus</taxon>
    </lineage>
</organism>
<dbReference type="Proteomes" id="UP000183954">
    <property type="component" value="Unassembled WGS sequence"/>
</dbReference>
<dbReference type="AlphaFoldDB" id="A0A1M5UZB0"/>
<reference evidence="4" key="1">
    <citation type="submission" date="2016-11" db="EMBL/GenBank/DDBJ databases">
        <authorList>
            <person name="Varghese N."/>
            <person name="Submissions S."/>
        </authorList>
    </citation>
    <scope>NUCLEOTIDE SEQUENCE [LARGE SCALE GENOMIC DNA]</scope>
    <source>
        <strain evidence="4">DSM 15449</strain>
    </source>
</reference>
<dbReference type="InterPro" id="IPR001584">
    <property type="entry name" value="Integrase_cat-core"/>
</dbReference>
<dbReference type="EMBL" id="FQXJ01000004">
    <property type="protein sequence ID" value="SHH68260.1"/>
    <property type="molecule type" value="Genomic_DNA"/>
</dbReference>
<dbReference type="RefSeq" id="WP_073028469.1">
    <property type="nucleotide sequence ID" value="NZ_FQXJ01000004.1"/>
</dbReference>
<dbReference type="OrthoDB" id="501284at2"/>
<dbReference type="SUPFAM" id="SSF53098">
    <property type="entry name" value="Ribonuclease H-like"/>
    <property type="match status" value="1"/>
</dbReference>
<dbReference type="GO" id="GO:0015074">
    <property type="term" value="P:DNA integration"/>
    <property type="evidence" value="ECO:0007669"/>
    <property type="project" value="InterPro"/>
</dbReference>
<evidence type="ECO:0000313" key="4">
    <source>
        <dbReference type="Proteomes" id="UP000183954"/>
    </source>
</evidence>
<proteinExistence type="predicted"/>
<keyword evidence="4" id="KW-1185">Reference proteome</keyword>
<dbReference type="InterPro" id="IPR036397">
    <property type="entry name" value="RNaseH_sf"/>
</dbReference>
<feature type="domain" description="Integrase catalytic" evidence="2">
    <location>
        <begin position="275"/>
        <end position="493"/>
    </location>
</feature>